<evidence type="ECO:0000313" key="2">
    <source>
        <dbReference type="Proteomes" id="UP001189429"/>
    </source>
</evidence>
<accession>A0ABN9PN46</accession>
<comment type="caution">
    <text evidence="1">The sequence shown here is derived from an EMBL/GenBank/DDBJ whole genome shotgun (WGS) entry which is preliminary data.</text>
</comment>
<protein>
    <recommendedName>
        <fullName evidence="3">Protein-serine/threonine phosphatase</fullName>
    </recommendedName>
</protein>
<organism evidence="1 2">
    <name type="scientific">Prorocentrum cordatum</name>
    <dbReference type="NCBI Taxonomy" id="2364126"/>
    <lineage>
        <taxon>Eukaryota</taxon>
        <taxon>Sar</taxon>
        <taxon>Alveolata</taxon>
        <taxon>Dinophyceae</taxon>
        <taxon>Prorocentrales</taxon>
        <taxon>Prorocentraceae</taxon>
        <taxon>Prorocentrum</taxon>
    </lineage>
</organism>
<feature type="non-terminal residue" evidence="1">
    <location>
        <position position="59"/>
    </location>
</feature>
<sequence>MEPKTVDINAELEKKTTTLLKGGWGADVAIGVCMRAARVAHDKRCEVLTAVVILELPTA</sequence>
<dbReference type="EMBL" id="CAUYUJ010001155">
    <property type="protein sequence ID" value="CAK0794496.1"/>
    <property type="molecule type" value="Genomic_DNA"/>
</dbReference>
<gene>
    <name evidence="1" type="ORF">PCOR1329_LOCUS4471</name>
</gene>
<dbReference type="Proteomes" id="UP001189429">
    <property type="component" value="Unassembled WGS sequence"/>
</dbReference>
<keyword evidence="2" id="KW-1185">Reference proteome</keyword>
<reference evidence="1" key="1">
    <citation type="submission" date="2023-10" db="EMBL/GenBank/DDBJ databases">
        <authorList>
            <person name="Chen Y."/>
            <person name="Shah S."/>
            <person name="Dougan E. K."/>
            <person name="Thang M."/>
            <person name="Chan C."/>
        </authorList>
    </citation>
    <scope>NUCLEOTIDE SEQUENCE [LARGE SCALE GENOMIC DNA]</scope>
</reference>
<proteinExistence type="predicted"/>
<evidence type="ECO:0000313" key="1">
    <source>
        <dbReference type="EMBL" id="CAK0794496.1"/>
    </source>
</evidence>
<evidence type="ECO:0008006" key="3">
    <source>
        <dbReference type="Google" id="ProtNLM"/>
    </source>
</evidence>
<name>A0ABN9PN46_9DINO</name>